<sequence length="59" mass="6882">MDIMARRKAIGGDEIDAFSKSRHVHSWRAGELKAIKRRANRRERRQVRRDVRPGLTGRG</sequence>
<keyword evidence="2" id="KW-0614">Plasmid</keyword>
<feature type="region of interest" description="Disordered" evidence="1">
    <location>
        <begin position="38"/>
        <end position="59"/>
    </location>
</feature>
<protein>
    <submittedName>
        <fullName evidence="2">Uncharacterized protein</fullName>
    </submittedName>
</protein>
<dbReference type="EMBL" id="FJ577793">
    <property type="protein sequence ID" value="ACO88862.1"/>
    <property type="molecule type" value="Genomic_DNA"/>
</dbReference>
<organism evidence="2">
    <name type="scientific">Microbacterium sp. MA1</name>
    <dbReference type="NCBI Taxonomy" id="614068"/>
    <lineage>
        <taxon>Bacteria</taxon>
        <taxon>Bacillati</taxon>
        <taxon>Actinomycetota</taxon>
        <taxon>Actinomycetes</taxon>
        <taxon>Micrococcales</taxon>
        <taxon>Microbacteriaceae</taxon>
        <taxon>Microbacterium</taxon>
    </lineage>
</organism>
<reference evidence="2" key="2">
    <citation type="journal article" date="2009" name="Appl. Environ. Microbiol.">
        <title>Lateral transfer of genes for hexahydro-1,3,5-trinitro-1,3,5-triazine (RDX) degradation.</title>
        <authorList>
            <person name="Andeer P.F."/>
            <person name="Stahl D.A."/>
            <person name="Bruce N.C."/>
            <person name="Strand S.E."/>
        </authorList>
    </citation>
    <scope>NUCLEOTIDE SEQUENCE</scope>
    <source>
        <strain evidence="2">MA1</strain>
        <plasmid evidence="2">pMA1</plasmid>
    </source>
</reference>
<evidence type="ECO:0000313" key="2">
    <source>
        <dbReference type="EMBL" id="ACO88862.1"/>
    </source>
</evidence>
<dbReference type="AlphaFoldDB" id="C3UMX1"/>
<proteinExistence type="predicted"/>
<geneLocation type="plasmid" evidence="2">
    <name>pMA1</name>
</geneLocation>
<evidence type="ECO:0000256" key="1">
    <source>
        <dbReference type="SAM" id="MobiDB-lite"/>
    </source>
</evidence>
<name>C3UMX1_9MICO</name>
<reference evidence="2" key="1">
    <citation type="submission" date="2008-12" db="EMBL/GenBank/DDBJ databases">
        <authorList>
            <person name="Andeer P."/>
            <person name="Stahl D.A."/>
            <person name="Bruce N.C."/>
            <person name="Strand S.E."/>
        </authorList>
    </citation>
    <scope>NUCLEOTIDE SEQUENCE</scope>
    <source>
        <strain evidence="2">MA1</strain>
        <plasmid evidence="2">pMA1</plasmid>
    </source>
</reference>
<accession>C3UMX1</accession>
<feature type="compositionally biased region" description="Basic residues" evidence="1">
    <location>
        <begin position="38"/>
        <end position="47"/>
    </location>
</feature>